<dbReference type="Proteomes" id="UP000733379">
    <property type="component" value="Unassembled WGS sequence"/>
</dbReference>
<dbReference type="SUPFAM" id="SSF56801">
    <property type="entry name" value="Acetyl-CoA synthetase-like"/>
    <property type="match status" value="2"/>
</dbReference>
<evidence type="ECO:0000256" key="2">
    <source>
        <dbReference type="ARBA" id="ARBA00022450"/>
    </source>
</evidence>
<dbReference type="Pfam" id="PF00975">
    <property type="entry name" value="Thioesterase"/>
    <property type="match status" value="1"/>
</dbReference>
<dbReference type="EMBL" id="JAHKNI010000001">
    <property type="protein sequence ID" value="MBU3060644.1"/>
    <property type="molecule type" value="Genomic_DNA"/>
</dbReference>
<keyword evidence="3" id="KW-0597">Phosphoprotein</keyword>
<dbReference type="SUPFAM" id="SSF53474">
    <property type="entry name" value="alpha/beta-Hydrolases"/>
    <property type="match status" value="1"/>
</dbReference>
<dbReference type="InterPro" id="IPR020806">
    <property type="entry name" value="PKS_PP-bd"/>
</dbReference>
<dbReference type="Gene3D" id="3.40.50.12780">
    <property type="entry name" value="N-terminal domain of ligase-like"/>
    <property type="match status" value="1"/>
</dbReference>
<dbReference type="Gene3D" id="3.30.300.30">
    <property type="match status" value="2"/>
</dbReference>
<dbReference type="PANTHER" id="PTHR45527:SF1">
    <property type="entry name" value="FATTY ACID SYNTHASE"/>
    <property type="match status" value="1"/>
</dbReference>
<dbReference type="Gene3D" id="3.30.559.30">
    <property type="entry name" value="Nonribosomal peptide synthetase, condensation domain"/>
    <property type="match status" value="1"/>
</dbReference>
<dbReference type="Gene3D" id="1.10.1200.10">
    <property type="entry name" value="ACP-like"/>
    <property type="match status" value="1"/>
</dbReference>
<dbReference type="InterPro" id="IPR000873">
    <property type="entry name" value="AMP-dep_synth/lig_dom"/>
</dbReference>
<dbReference type="RefSeq" id="WP_215915472.1">
    <property type="nucleotide sequence ID" value="NZ_JAHKNI010000001.1"/>
</dbReference>
<dbReference type="Pfam" id="PF00668">
    <property type="entry name" value="Condensation"/>
    <property type="match status" value="1"/>
</dbReference>
<comment type="cofactor">
    <cofactor evidence="1">
        <name>pantetheine 4'-phosphate</name>
        <dbReference type="ChEBI" id="CHEBI:47942"/>
    </cofactor>
</comment>
<dbReference type="InterPro" id="IPR001242">
    <property type="entry name" value="Condensation_dom"/>
</dbReference>
<dbReference type="PANTHER" id="PTHR45527">
    <property type="entry name" value="NONRIBOSOMAL PEPTIDE SYNTHETASE"/>
    <property type="match status" value="1"/>
</dbReference>
<dbReference type="InterPro" id="IPR025110">
    <property type="entry name" value="AMP-bd_C"/>
</dbReference>
<reference evidence="5 6" key="1">
    <citation type="submission" date="2021-06" db="EMBL/GenBank/DDBJ databases">
        <title>Actinomycetes sequencing.</title>
        <authorList>
            <person name="Shan Q."/>
        </authorList>
    </citation>
    <scope>NUCLEOTIDE SEQUENCE [LARGE SCALE GENOMIC DNA]</scope>
    <source>
        <strain evidence="5 6">NEAU-G5</strain>
    </source>
</reference>
<keyword evidence="2" id="KW-0596">Phosphopantetheine</keyword>
<dbReference type="Pfam" id="PF00550">
    <property type="entry name" value="PP-binding"/>
    <property type="match status" value="2"/>
</dbReference>
<dbReference type="InterPro" id="IPR023213">
    <property type="entry name" value="CAT-like_dom_sf"/>
</dbReference>
<comment type="caution">
    <text evidence="5">The sequence shown here is derived from an EMBL/GenBank/DDBJ whole genome shotgun (WGS) entry which is preliminary data.</text>
</comment>
<dbReference type="InterPro" id="IPR020802">
    <property type="entry name" value="TesA-like"/>
</dbReference>
<dbReference type="InterPro" id="IPR036736">
    <property type="entry name" value="ACP-like_sf"/>
</dbReference>
<dbReference type="InterPro" id="IPR009081">
    <property type="entry name" value="PP-bd_ACP"/>
</dbReference>
<dbReference type="InterPro" id="IPR029058">
    <property type="entry name" value="AB_hydrolase_fold"/>
</dbReference>
<accession>A0ABS6AUC2</accession>
<feature type="domain" description="Carrier" evidence="4">
    <location>
        <begin position="1585"/>
        <end position="1660"/>
    </location>
</feature>
<dbReference type="Pfam" id="PF13193">
    <property type="entry name" value="AMP-binding_C"/>
    <property type="match status" value="1"/>
</dbReference>
<dbReference type="SUPFAM" id="SSF52777">
    <property type="entry name" value="CoA-dependent acyltransferases"/>
    <property type="match status" value="2"/>
</dbReference>
<dbReference type="Gene3D" id="2.30.38.10">
    <property type="entry name" value="Luciferase, Domain 3"/>
    <property type="match status" value="1"/>
</dbReference>
<dbReference type="InterPro" id="IPR045851">
    <property type="entry name" value="AMP-bd_C_sf"/>
</dbReference>
<dbReference type="Gene3D" id="3.40.50.1820">
    <property type="entry name" value="alpha/beta hydrolase"/>
    <property type="match status" value="1"/>
</dbReference>
<evidence type="ECO:0000256" key="3">
    <source>
        <dbReference type="ARBA" id="ARBA00022553"/>
    </source>
</evidence>
<dbReference type="Gene3D" id="3.30.559.10">
    <property type="entry name" value="Chloramphenicol acetyltransferase-like domain"/>
    <property type="match status" value="1"/>
</dbReference>
<evidence type="ECO:0000256" key="1">
    <source>
        <dbReference type="ARBA" id="ARBA00001957"/>
    </source>
</evidence>
<dbReference type="InterPro" id="IPR042099">
    <property type="entry name" value="ANL_N_sf"/>
</dbReference>
<dbReference type="InterPro" id="IPR006162">
    <property type="entry name" value="Ppantetheine_attach_site"/>
</dbReference>
<dbReference type="SUPFAM" id="SSF47336">
    <property type="entry name" value="ACP-like"/>
    <property type="match status" value="2"/>
</dbReference>
<gene>
    <name evidence="5" type="ORF">KO481_03800</name>
</gene>
<evidence type="ECO:0000313" key="6">
    <source>
        <dbReference type="Proteomes" id="UP000733379"/>
    </source>
</evidence>
<proteinExistence type="predicted"/>
<organism evidence="5 6">
    <name type="scientific">Nocardia albiluteola</name>
    <dbReference type="NCBI Taxonomy" id="2842303"/>
    <lineage>
        <taxon>Bacteria</taxon>
        <taxon>Bacillati</taxon>
        <taxon>Actinomycetota</taxon>
        <taxon>Actinomycetes</taxon>
        <taxon>Mycobacteriales</taxon>
        <taxon>Nocardiaceae</taxon>
        <taxon>Nocardia</taxon>
    </lineage>
</organism>
<dbReference type="InterPro" id="IPR001031">
    <property type="entry name" value="Thioesterase"/>
</dbReference>
<dbReference type="PROSITE" id="PS00012">
    <property type="entry name" value="PHOSPHOPANTETHEINE"/>
    <property type="match status" value="2"/>
</dbReference>
<evidence type="ECO:0000313" key="5">
    <source>
        <dbReference type="EMBL" id="MBU3060644.1"/>
    </source>
</evidence>
<dbReference type="InterPro" id="IPR010071">
    <property type="entry name" value="AA_adenyl_dom"/>
</dbReference>
<dbReference type="SMART" id="SM00824">
    <property type="entry name" value="PKS_TE"/>
    <property type="match status" value="1"/>
</dbReference>
<evidence type="ECO:0000259" key="4">
    <source>
        <dbReference type="PROSITE" id="PS50075"/>
    </source>
</evidence>
<dbReference type="SMART" id="SM00823">
    <property type="entry name" value="PKS_PP"/>
    <property type="match status" value="2"/>
</dbReference>
<feature type="domain" description="Carrier" evidence="4">
    <location>
        <begin position="530"/>
        <end position="604"/>
    </location>
</feature>
<dbReference type="InterPro" id="IPR020845">
    <property type="entry name" value="AMP-binding_CS"/>
</dbReference>
<keyword evidence="6" id="KW-1185">Reference proteome</keyword>
<dbReference type="Pfam" id="PF00501">
    <property type="entry name" value="AMP-binding"/>
    <property type="match status" value="2"/>
</dbReference>
<name>A0ABS6AUC2_9NOCA</name>
<dbReference type="PROSITE" id="PS50075">
    <property type="entry name" value="CARRIER"/>
    <property type="match status" value="2"/>
</dbReference>
<sequence>MTVQFEGRRALRDRRRPRVPHFGQLLTAAVDHRPDAVAIRFDPTGEPDDHRDITYADLDGASTRLARELIDRGAGAGDVVAVALGRGVESVVSVWAVAKTGAAYLPVDPAFPAERIGHILADSGAAFGVTLTRHRGALGAGIPWIELDEPEQAGAIAGRPADPVTYLDRVRRIHDQHPAYVIYTSGSTGRPKGVVVTHSGLGPLVAAAQRRYGVDAASRVLQLCSLSFDVSVLELLLAFASGATLVVAPPGVVGGADLADLLRRERISHLLITPAALESVDATDLPDLRVVVVAGDRFGPELANRWSGARAFHNGYGPTEATILATGSAAIRPGEPITIGAPFPEVGAWVLDSRLEPVPFGVVGELYLSGPAQARGYLGRPGLTAQRFVAAPGYAGTAGSTMYRTGDLVRRRDHGELEFVGRADFQVKIRGIRVEPSEVDEVLSDHPDVDVALTIGSELPSGATGLVSYIVGLAGTAPDAGELVTFAASRLPDHLVPVLITVLDELPLTPVGKIDRAALPEPVFARPYRAPETTDERTLATLFTELLGVPTVGADDSFLALGGDSIMSLRLVSRARAAGLAFGPADVFEHRTVAALARIAVRVEPEADTASSDTPLVQVPDEDLAAWRQRYEHISEVLPLAPMQAGLLFHLELAAGTVDDYLGQFVLELSGVVDADRLRLAVRALFDRHDNLRVAFARTADGTPVQLVIDPIDLPWQQHEGVRDADLPALLTAAQRLDPARPPLARFTLCRTESGRTYLAITAHHILIDGWSIPLLVRDLLALYAAHGAAAALPRPRPYRDYLRWLAARDSAAARRVWATALTGATPTALTAALERPGTPVTGFRCHEVVVPTPHTAALVAAAAAAEVTVNTLVQAAWGLVLSATTGHADVVFGAVVSGRPASLAGVDEMVGMFVNTIPVRVRIDPHETVTELLARLQREQAALLDHHHLGLPEMQRAAGADELFDTLVAFESFPVDAAGLRSAAGDVDGLVIADIREADYGHYPLTVVVTVDAQIRIQFPYRSDIFSEESVLGLADRLLRVLDEFARRPGLRLAGIDLVDAAERDRLTTASGGAPTLSGRMPDLLTRGVALGRDRTAIRHRGVSVGYGELDAYSSRLARVLIERGVGPEHVVALALPRSYEMVAAVWAVAKAGGAYVPVDPTYPEDRVRYMLADSGAVLGVSIAAFADRLPVGATWLILDDPATEASCAGQSSDPIGDADRLAPLRLSHPAYVIYTSGSTGAPKGVVVSHEGLAALTQYAREALQVDAGHRVLDHTTPSFDPTVQQWLMTFSTGATLVIAPSDLIGGEDLAELARAERITHWMSIPAVLATVDPGGLPELRVVVSGGDALTEDLVSRWQPGRRFVNAYGPTEATVGSTGVCVVAGRKITIGTPKYGITTMVLDSRLRPVPPGVVGELYLSGVGLARGYHGRPGLTGQHFLADPWGPAGRRMYRTGDLVRWTTGPAGTPELEYLGRTDSQVKIRGIRVELGEIDAALRALPGIDFALTVGRRNGAGALVPVSFVLAAPGHPLDPAAVRADLTARLPRHLIPAALMVLDRVPLTPMGKVDRKALPAPVFATGDYRPPVTADERMVCEIFAEVLGADRIGLDDNFFECGGSSLLATRVAARLSSVLGHRVPVTALFTAATPGALAAGLRAGRIDAAGAFEVLLPIRPGGGSAPLFCVHPIGGIAWSFAGLAAHLDPDRPLYGLQSPALASDEPPPASIEDWARRYLREMRTVQPSGPYHLLGWSQGGVIAHAIAALLQAEGEQVGLLAMMDSRLVHESGAIAGPEPIELLSGLLGRSFDDAPAPEIHDLPQLVEYLSRLPEPFASFGADRISRVLEAAVSSLEAEYHPIPVAGDLVYFTASQDDPTGVAGASTWTGAMLGGIRNHPVAVTHWHMTTDAALARIGAVLTETLAGARPARED</sequence>
<protein>
    <submittedName>
        <fullName evidence="5">Amino acid adenylation domain-containing protein</fullName>
    </submittedName>
</protein>
<dbReference type="Gene3D" id="3.40.50.980">
    <property type="match status" value="2"/>
</dbReference>
<dbReference type="PROSITE" id="PS00455">
    <property type="entry name" value="AMP_BINDING"/>
    <property type="match status" value="2"/>
</dbReference>
<dbReference type="NCBIfam" id="TIGR01733">
    <property type="entry name" value="AA-adenyl-dom"/>
    <property type="match status" value="2"/>
</dbReference>